<sequence length="973" mass="106411">MATAASGSSDASPAQTVQAALQALYQTTDNDARRTADIWLRDFQKTPQAWQTANELLLAQDQPLEARLFAAQTFRSKVVYDLDQVPTTSLPSLRDTLLDALEAYGAGPRVLQTQVALALSALALQMKEWQHVIPSLVERFGSNPAMVPALLELLTVLPEEIVTNHRIPVDELTYHHRVSEILSAQVDDVLKVLSLYATAKGVTSQIQTGVFSCLASWLKSGEISVANFAGTPLFDLCFQALASDELFDVATDCICDLIHETQEVHENMGVIEQIVPRLAPLRDALTQAIADEDDDKVRGLCRVLVSAGESYHVLVLQHQNIFLPIVDAISLCSSYQNLDIVQITFRFWYLLASPLSKAHREDPNLQTFFQIYERLLEVITQHLRFPLDEGELTGQEYDDFKSFRHRMGDTLKDCCAVLGPQQCLAKALDSMQTAMASAAADGSFQWQAVEAPLFSMRAMGSRADPSDDAVLPRIIDIVPTLPPHPKLQYAALLVVSRYSEWIDRHPERIPAVLTYITTGLSAPDQDVAAAAAQALNHMCQDCSQHLVPFLPQLYEFFGTIDEQLGPDDLMAISEAVAHIISGMPTSDAIEPMQRFTGPILTKLQVAASTALERDQLRKVADRMEQLEKFLGVLGSRYCAEMPAECVQTCAAAWTIVDGILDRYGQFFFISERAASLLRRGLVFWGDVIIPTLPAILHRLSLGFERTGFGGYVWIVGKIIDGYSRKADHALGAAMQKAFEQVSSKVTAMIAAVGPEREQDVVEDFVHTCAAVAGNCPKLLYLSPVFPDAFRIAVSALSLFRPEVVDTALSFIREVVGHDALSMVPNNSAPGTPLTPMYADGSVALAAGGAAAETSPQELAVFANNIRSVIQGQGFELCSQLLNGLISHFSTDCLPLVVSVVRVLSSLFPAETAVWIPAAAESLPPRLISADDKQKFLQSFANALSGPHLDQIKPTVAGLYKAARRAQDRARANR</sequence>
<dbReference type="Pfam" id="PF03810">
    <property type="entry name" value="IBN_N"/>
    <property type="match status" value="1"/>
</dbReference>
<reference evidence="1" key="2">
    <citation type="journal article" date="2019" name="IMA Fungus">
        <title>Genome sequencing and comparison of five Tilletia species to identify candidate genes for the detection of regulated species infecting wheat.</title>
        <authorList>
            <person name="Nguyen H.D.T."/>
            <person name="Sultana T."/>
            <person name="Kesanakurti P."/>
            <person name="Hambleton S."/>
        </authorList>
    </citation>
    <scope>NUCLEOTIDE SEQUENCE</scope>
    <source>
        <strain evidence="1">DAOMC 236416</strain>
    </source>
</reference>
<dbReference type="InterPro" id="IPR001494">
    <property type="entry name" value="Importin-beta_N"/>
</dbReference>
<reference evidence="1" key="1">
    <citation type="submission" date="2016-04" db="EMBL/GenBank/DDBJ databases">
        <authorList>
            <person name="Nguyen H.D."/>
            <person name="Samba Siva P."/>
            <person name="Cullis J."/>
            <person name="Levesque C.A."/>
            <person name="Hambleton S."/>
        </authorList>
    </citation>
    <scope>NUCLEOTIDE SEQUENCE</scope>
    <source>
        <strain evidence="1">DAOMC 236416</strain>
    </source>
</reference>
<protein>
    <submittedName>
        <fullName evidence="1">Uncharacterized protein</fullName>
    </submittedName>
</protein>
<comment type="caution">
    <text evidence="1">The sequence shown here is derived from an EMBL/GenBank/DDBJ whole genome shotgun (WGS) entry which is preliminary data.</text>
</comment>
<dbReference type="SUPFAM" id="SSF48371">
    <property type="entry name" value="ARM repeat"/>
    <property type="match status" value="1"/>
</dbReference>
<dbReference type="GO" id="GO:0031267">
    <property type="term" value="F:small GTPase binding"/>
    <property type="evidence" value="ECO:0007669"/>
    <property type="project" value="InterPro"/>
</dbReference>
<dbReference type="EMBL" id="LWDF02000112">
    <property type="protein sequence ID" value="KAE8257403.1"/>
    <property type="molecule type" value="Genomic_DNA"/>
</dbReference>
<dbReference type="PANTHER" id="PTHR12363">
    <property type="entry name" value="TRANSPORTIN 3 AND IMPORTIN 13"/>
    <property type="match status" value="1"/>
</dbReference>
<dbReference type="GO" id="GO:0006606">
    <property type="term" value="P:protein import into nucleus"/>
    <property type="evidence" value="ECO:0007669"/>
    <property type="project" value="TreeGrafter"/>
</dbReference>
<dbReference type="InterPro" id="IPR013598">
    <property type="entry name" value="Exportin-1/Importin-b-like"/>
</dbReference>
<dbReference type="InterPro" id="IPR016024">
    <property type="entry name" value="ARM-type_fold"/>
</dbReference>
<keyword evidence="2" id="KW-1185">Reference proteome</keyword>
<dbReference type="InterPro" id="IPR057942">
    <property type="entry name" value="TPR_TNPO3_IPO13_3rd"/>
</dbReference>
<name>A0A177TJ08_9BASI</name>
<gene>
    <name evidence="1" type="ORF">A4X13_0g2379</name>
</gene>
<organism evidence="1 2">
    <name type="scientific">Tilletia indica</name>
    <dbReference type="NCBI Taxonomy" id="43049"/>
    <lineage>
        <taxon>Eukaryota</taxon>
        <taxon>Fungi</taxon>
        <taxon>Dikarya</taxon>
        <taxon>Basidiomycota</taxon>
        <taxon>Ustilaginomycotina</taxon>
        <taxon>Exobasidiomycetes</taxon>
        <taxon>Tilletiales</taxon>
        <taxon>Tilletiaceae</taxon>
        <taxon>Tilletia</taxon>
    </lineage>
</organism>
<dbReference type="GO" id="GO:0005737">
    <property type="term" value="C:cytoplasm"/>
    <property type="evidence" value="ECO:0007669"/>
    <property type="project" value="TreeGrafter"/>
</dbReference>
<evidence type="ECO:0000313" key="1">
    <source>
        <dbReference type="EMBL" id="KAE8257403.1"/>
    </source>
</evidence>
<dbReference type="Pfam" id="PF08389">
    <property type="entry name" value="Xpo1"/>
    <property type="match status" value="1"/>
</dbReference>
<proteinExistence type="predicted"/>
<accession>A0A177TJ08</accession>
<dbReference type="PROSITE" id="PS50166">
    <property type="entry name" value="IMPORTIN_B_NT"/>
    <property type="match status" value="1"/>
</dbReference>
<dbReference type="SMART" id="SM00913">
    <property type="entry name" value="IBN_N"/>
    <property type="match status" value="1"/>
</dbReference>
<evidence type="ECO:0000313" key="2">
    <source>
        <dbReference type="Proteomes" id="UP000077521"/>
    </source>
</evidence>
<dbReference type="InterPro" id="IPR057941">
    <property type="entry name" value="TPR_TNPO3_IPO13_2nd"/>
</dbReference>
<dbReference type="PANTHER" id="PTHR12363:SF53">
    <property type="entry name" value="MRNA TRANSPORT REGULATOR MTR10"/>
    <property type="match status" value="1"/>
</dbReference>
<dbReference type="AlphaFoldDB" id="A0A177TJ08"/>
<dbReference type="Pfam" id="PF24138">
    <property type="entry name" value="TPR_TNPO3_IPO13_2nd"/>
    <property type="match status" value="1"/>
</dbReference>
<dbReference type="InterPro" id="IPR051345">
    <property type="entry name" value="Importin_beta-like_NTR"/>
</dbReference>
<dbReference type="InterPro" id="IPR011989">
    <property type="entry name" value="ARM-like"/>
</dbReference>
<dbReference type="Pfam" id="PF24140">
    <property type="entry name" value="TPR_TNPO3_IPO13_3rd"/>
    <property type="match status" value="1"/>
</dbReference>
<dbReference type="Gene3D" id="1.25.10.10">
    <property type="entry name" value="Leucine-rich Repeat Variant"/>
    <property type="match status" value="1"/>
</dbReference>
<dbReference type="Proteomes" id="UP000077521">
    <property type="component" value="Unassembled WGS sequence"/>
</dbReference>